<dbReference type="GO" id="GO:0046653">
    <property type="term" value="P:tetrahydrofolate metabolic process"/>
    <property type="evidence" value="ECO:0007669"/>
    <property type="project" value="TreeGrafter"/>
</dbReference>
<dbReference type="OrthoDB" id="5756833at2"/>
<dbReference type="Gene3D" id="1.10.1240.10">
    <property type="entry name" value="Methionine synthase domain"/>
    <property type="match status" value="1"/>
</dbReference>
<dbReference type="InterPro" id="IPR036594">
    <property type="entry name" value="Meth_synthase_dom"/>
</dbReference>
<keyword evidence="2" id="KW-0170">Cobalt</keyword>
<keyword evidence="5" id="KW-1185">Reference proteome</keyword>
<proteinExistence type="predicted"/>
<evidence type="ECO:0000313" key="4">
    <source>
        <dbReference type="EMBL" id="SKB40970.1"/>
    </source>
</evidence>
<dbReference type="PANTHER" id="PTHR45833:SF1">
    <property type="entry name" value="METHIONINE SYNTHASE"/>
    <property type="match status" value="1"/>
</dbReference>
<dbReference type="InterPro" id="IPR003759">
    <property type="entry name" value="Cbl-bd_cap"/>
</dbReference>
<evidence type="ECO:0000313" key="5">
    <source>
        <dbReference type="Proteomes" id="UP000243406"/>
    </source>
</evidence>
<dbReference type="InterPro" id="IPR036724">
    <property type="entry name" value="Cobalamin-bd_sf"/>
</dbReference>
<dbReference type="Gene3D" id="3.40.50.280">
    <property type="entry name" value="Cobalamin-binding domain"/>
    <property type="match status" value="1"/>
</dbReference>
<dbReference type="EMBL" id="FUYN01000002">
    <property type="protein sequence ID" value="SKB40970.1"/>
    <property type="molecule type" value="Genomic_DNA"/>
</dbReference>
<dbReference type="RefSeq" id="WP_079589243.1">
    <property type="nucleotide sequence ID" value="NZ_FUYN01000002.1"/>
</dbReference>
<dbReference type="InterPro" id="IPR050554">
    <property type="entry name" value="Met_Synthase/Corrinoid"/>
</dbReference>
<organism evidence="4 5">
    <name type="scientific">Acetoanaerobium noterae</name>
    <dbReference type="NCBI Taxonomy" id="745369"/>
    <lineage>
        <taxon>Bacteria</taxon>
        <taxon>Bacillati</taxon>
        <taxon>Bacillota</taxon>
        <taxon>Clostridia</taxon>
        <taxon>Peptostreptococcales</taxon>
        <taxon>Filifactoraceae</taxon>
        <taxon>Acetoanaerobium</taxon>
    </lineage>
</organism>
<dbReference type="InterPro" id="IPR006158">
    <property type="entry name" value="Cobalamin-bd"/>
</dbReference>
<dbReference type="CDD" id="cd02065">
    <property type="entry name" value="B12-binding_like"/>
    <property type="match status" value="1"/>
</dbReference>
<dbReference type="Pfam" id="PF02310">
    <property type="entry name" value="B12-binding"/>
    <property type="match status" value="1"/>
</dbReference>
<dbReference type="GO" id="GO:0050667">
    <property type="term" value="P:homocysteine metabolic process"/>
    <property type="evidence" value="ECO:0007669"/>
    <property type="project" value="TreeGrafter"/>
</dbReference>
<keyword evidence="1" id="KW-0479">Metal-binding</keyword>
<sequence>MSLFVNYNDSRFIDIAQKIFEEQFIRDPKLKAQLDNRRKKLMYDDVVYNISHLMTAVYFSDEKIFENYALWVYELLCNLMKDFDRDRIMQMMVEHYTITAEVLEADAKEMFSEKELEKAVDYLKIAINVTKEAVTNIELSDSFEKGKYKKLRKEYLDALLKSQTTEAYRIIEDARASGVSLVDIYEEVLSKVLYEVGELWHKSIITVDKEHYATSITQSIMSRFYDEIFNRPRKSKTLLSCAVGSELHEIGVRMLSDMFEYHGWDTIYLGAALPEAAILNAIKEHQPDLVALSVTMQPYLTECESVVLSIRKNFPAIKIAVGGQAFIPTERLWEKWPIDFYSKKAIDLIEWAKENI</sequence>
<dbReference type="PROSITE" id="PS51332">
    <property type="entry name" value="B12_BINDING"/>
    <property type="match status" value="1"/>
</dbReference>
<name>A0A1T5B1W4_9FIRM</name>
<dbReference type="Pfam" id="PF02607">
    <property type="entry name" value="B12-binding_2"/>
    <property type="match status" value="1"/>
</dbReference>
<gene>
    <name evidence="4" type="ORF">SAMN02745120_1357</name>
</gene>
<evidence type="ECO:0000256" key="1">
    <source>
        <dbReference type="ARBA" id="ARBA00022723"/>
    </source>
</evidence>
<dbReference type="GO" id="GO:0046872">
    <property type="term" value="F:metal ion binding"/>
    <property type="evidence" value="ECO:0007669"/>
    <property type="project" value="UniProtKB-KW"/>
</dbReference>
<dbReference type="SUPFAM" id="SSF52242">
    <property type="entry name" value="Cobalamin (vitamin B12)-binding domain"/>
    <property type="match status" value="1"/>
</dbReference>
<dbReference type="GO" id="GO:0031419">
    <property type="term" value="F:cobalamin binding"/>
    <property type="evidence" value="ECO:0007669"/>
    <property type="project" value="InterPro"/>
</dbReference>
<dbReference type="GO" id="GO:0005829">
    <property type="term" value="C:cytosol"/>
    <property type="evidence" value="ECO:0007669"/>
    <property type="project" value="TreeGrafter"/>
</dbReference>
<evidence type="ECO:0000259" key="3">
    <source>
        <dbReference type="PROSITE" id="PS51332"/>
    </source>
</evidence>
<reference evidence="5" key="1">
    <citation type="submission" date="2017-02" db="EMBL/GenBank/DDBJ databases">
        <authorList>
            <person name="Varghese N."/>
            <person name="Submissions S."/>
        </authorList>
    </citation>
    <scope>NUCLEOTIDE SEQUENCE [LARGE SCALE GENOMIC DNA]</scope>
    <source>
        <strain evidence="5">ATCC 35199</strain>
    </source>
</reference>
<protein>
    <submittedName>
        <fullName evidence="4">Methanogenic corrinoid protein MtbC1</fullName>
    </submittedName>
</protein>
<feature type="domain" description="B12-binding" evidence="3">
    <location>
        <begin position="235"/>
        <end position="356"/>
    </location>
</feature>
<dbReference type="PANTHER" id="PTHR45833">
    <property type="entry name" value="METHIONINE SYNTHASE"/>
    <property type="match status" value="1"/>
</dbReference>
<dbReference type="GO" id="GO:0008705">
    <property type="term" value="F:methionine synthase activity"/>
    <property type="evidence" value="ECO:0007669"/>
    <property type="project" value="TreeGrafter"/>
</dbReference>
<accession>A0A1T5B1W4</accession>
<dbReference type="Proteomes" id="UP000243406">
    <property type="component" value="Unassembled WGS sequence"/>
</dbReference>
<evidence type="ECO:0000256" key="2">
    <source>
        <dbReference type="ARBA" id="ARBA00023285"/>
    </source>
</evidence>
<dbReference type="AlphaFoldDB" id="A0A1T5B1W4"/>